<dbReference type="Gene3D" id="3.40.50.300">
    <property type="entry name" value="P-loop containing nucleotide triphosphate hydrolases"/>
    <property type="match status" value="1"/>
</dbReference>
<dbReference type="Gene3D" id="2.30.30.940">
    <property type="match status" value="1"/>
</dbReference>
<dbReference type="AlphaFoldDB" id="A0AAJ7VYB0"/>
<organism evidence="1 2">
    <name type="scientific">Cephus cinctus</name>
    <name type="common">Wheat stem sawfly</name>
    <dbReference type="NCBI Taxonomy" id="211228"/>
    <lineage>
        <taxon>Eukaryota</taxon>
        <taxon>Metazoa</taxon>
        <taxon>Ecdysozoa</taxon>
        <taxon>Arthropoda</taxon>
        <taxon>Hexapoda</taxon>
        <taxon>Insecta</taxon>
        <taxon>Pterygota</taxon>
        <taxon>Neoptera</taxon>
        <taxon>Endopterygota</taxon>
        <taxon>Hymenoptera</taxon>
        <taxon>Cephoidea</taxon>
        <taxon>Cephidae</taxon>
        <taxon>Cephus</taxon>
    </lineage>
</organism>
<proteinExistence type="predicted"/>
<protein>
    <submittedName>
        <fullName evidence="2">ATP-dependent DNA helicase PIF1-like</fullName>
    </submittedName>
</protein>
<gene>
    <name evidence="2" type="primary">LOC107264587</name>
</gene>
<dbReference type="InterPro" id="IPR027417">
    <property type="entry name" value="P-loop_NTPase"/>
</dbReference>
<dbReference type="GeneID" id="107264587"/>
<dbReference type="RefSeq" id="XP_024937596.1">
    <property type="nucleotide sequence ID" value="XM_025081828.1"/>
</dbReference>
<sequence length="246" mass="27943">MIRRNIDVTLGLVNGTIGQVTSVQRTVDGTDIEAIKMKLPSGNEYSIEQVTVKFQVMDSAFVFRKQFPISLSYGITIHKSQGLTLNNAVIDAGNHVFSCGQIYVVLSRVTSMDGVHWINYDPQSIKASEEAIVEYNRLKKLYKPVVPEIPIPKKRHQKRKDFVWITDTNIIDVQEMIQENTVKVHHNIKGLKNIDNVSCYANAIMQCIVHCALINRTLRNQKTSDALTRFITCYLQGESIDSFEIR</sequence>
<dbReference type="InterPro" id="IPR051055">
    <property type="entry name" value="PIF1_helicase"/>
</dbReference>
<accession>A0AAJ7VYB0</accession>
<evidence type="ECO:0000313" key="1">
    <source>
        <dbReference type="Proteomes" id="UP000694920"/>
    </source>
</evidence>
<reference evidence="2" key="1">
    <citation type="submission" date="2025-08" db="UniProtKB">
        <authorList>
            <consortium name="RefSeq"/>
        </authorList>
    </citation>
    <scope>IDENTIFICATION</scope>
</reference>
<dbReference type="Gene3D" id="3.90.70.10">
    <property type="entry name" value="Cysteine proteinases"/>
    <property type="match status" value="1"/>
</dbReference>
<dbReference type="KEGG" id="ccin:107264587"/>
<dbReference type="SUPFAM" id="SSF52540">
    <property type="entry name" value="P-loop containing nucleoside triphosphate hydrolases"/>
    <property type="match status" value="1"/>
</dbReference>
<dbReference type="Proteomes" id="UP000694920">
    <property type="component" value="Unplaced"/>
</dbReference>
<dbReference type="PANTHER" id="PTHR47642">
    <property type="entry name" value="ATP-DEPENDENT DNA HELICASE"/>
    <property type="match status" value="1"/>
</dbReference>
<keyword evidence="1" id="KW-1185">Reference proteome</keyword>
<dbReference type="CDD" id="cd18809">
    <property type="entry name" value="SF1_C_RecD"/>
    <property type="match status" value="1"/>
</dbReference>
<dbReference type="SUPFAM" id="SSF54001">
    <property type="entry name" value="Cysteine proteinases"/>
    <property type="match status" value="1"/>
</dbReference>
<name>A0AAJ7VYB0_CEPCN</name>
<evidence type="ECO:0000313" key="2">
    <source>
        <dbReference type="RefSeq" id="XP_024937596.1"/>
    </source>
</evidence>
<dbReference type="PANTHER" id="PTHR47642:SF3">
    <property type="entry name" value="ATP-DEPENDENT DNA HELICASE"/>
    <property type="match status" value="1"/>
</dbReference>
<dbReference type="InterPro" id="IPR038765">
    <property type="entry name" value="Papain-like_cys_pep_sf"/>
</dbReference>